<keyword evidence="5 7" id="KW-0472">Membrane</keyword>
<feature type="transmembrane region" description="Helical" evidence="7">
    <location>
        <begin position="135"/>
        <end position="155"/>
    </location>
</feature>
<feature type="transmembrane region" description="Helical" evidence="7">
    <location>
        <begin position="578"/>
        <end position="600"/>
    </location>
</feature>
<proteinExistence type="predicted"/>
<feature type="transmembrane region" description="Helical" evidence="7">
    <location>
        <begin position="397"/>
        <end position="414"/>
    </location>
</feature>
<feature type="transmembrane region" description="Helical" evidence="7">
    <location>
        <begin position="434"/>
        <end position="456"/>
    </location>
</feature>
<gene>
    <name evidence="10" type="ORF">KEU06_22260</name>
</gene>
<comment type="caution">
    <text evidence="10">The sequence shown here is derived from an EMBL/GenBank/DDBJ whole genome shotgun (WGS) entry which is preliminary data.</text>
</comment>
<dbReference type="Proteomes" id="UP000680348">
    <property type="component" value="Unassembled WGS sequence"/>
</dbReference>
<feature type="compositionally biased region" description="Polar residues" evidence="6">
    <location>
        <begin position="843"/>
        <end position="853"/>
    </location>
</feature>
<keyword evidence="4 7" id="KW-1133">Transmembrane helix</keyword>
<feature type="transmembrane region" description="Helical" evidence="7">
    <location>
        <begin position="368"/>
        <end position="385"/>
    </location>
</feature>
<reference evidence="10" key="1">
    <citation type="submission" date="2021-04" db="EMBL/GenBank/DDBJ databases">
        <title>Pseudaminobacter soli sp. nov., isolated from paddy soil contaminated by heavy metals.</title>
        <authorList>
            <person name="Zhang K."/>
        </authorList>
    </citation>
    <scope>NUCLEOTIDE SEQUENCE</scope>
    <source>
        <strain evidence="10">19-2017</strain>
    </source>
</reference>
<feature type="region of interest" description="Disordered" evidence="6">
    <location>
        <begin position="1"/>
        <end position="25"/>
    </location>
</feature>
<accession>A0A942EA96</accession>
<dbReference type="Pfam" id="PF03772">
    <property type="entry name" value="Competence"/>
    <property type="match status" value="1"/>
</dbReference>
<evidence type="ECO:0000256" key="2">
    <source>
        <dbReference type="ARBA" id="ARBA00022475"/>
    </source>
</evidence>
<dbReference type="GO" id="GO:0005886">
    <property type="term" value="C:plasma membrane"/>
    <property type="evidence" value="ECO:0007669"/>
    <property type="project" value="UniProtKB-SubCell"/>
</dbReference>
<evidence type="ECO:0000256" key="4">
    <source>
        <dbReference type="ARBA" id="ARBA00022989"/>
    </source>
</evidence>
<feature type="domain" description="DUF4131" evidence="9">
    <location>
        <begin position="114"/>
        <end position="260"/>
    </location>
</feature>
<evidence type="ECO:0000313" key="11">
    <source>
        <dbReference type="Proteomes" id="UP000680348"/>
    </source>
</evidence>
<keyword evidence="3 7" id="KW-0812">Transmembrane</keyword>
<protein>
    <submittedName>
        <fullName evidence="10">ComEC/Rec2 family competence protein</fullName>
    </submittedName>
</protein>
<feature type="transmembrane region" description="Helical" evidence="7">
    <location>
        <begin position="477"/>
        <end position="500"/>
    </location>
</feature>
<feature type="domain" description="ComEC/Rec2-related protein" evidence="8">
    <location>
        <begin position="309"/>
        <end position="599"/>
    </location>
</feature>
<evidence type="ECO:0000256" key="7">
    <source>
        <dbReference type="SAM" id="Phobius"/>
    </source>
</evidence>
<dbReference type="EMBL" id="JAGWCR010000013">
    <property type="protein sequence ID" value="MBS3651342.1"/>
    <property type="molecule type" value="Genomic_DNA"/>
</dbReference>
<dbReference type="PANTHER" id="PTHR30619:SF1">
    <property type="entry name" value="RECOMBINATION PROTEIN 2"/>
    <property type="match status" value="1"/>
</dbReference>
<evidence type="ECO:0000259" key="9">
    <source>
        <dbReference type="Pfam" id="PF13567"/>
    </source>
</evidence>
<dbReference type="PANTHER" id="PTHR30619">
    <property type="entry name" value="DNA INTERNALIZATION/COMPETENCE PROTEIN COMEC/REC2"/>
    <property type="match status" value="1"/>
</dbReference>
<evidence type="ECO:0000256" key="5">
    <source>
        <dbReference type="ARBA" id="ARBA00023136"/>
    </source>
</evidence>
<feature type="transmembrane region" description="Helical" evidence="7">
    <location>
        <begin position="330"/>
        <end position="356"/>
    </location>
</feature>
<dbReference type="AlphaFoldDB" id="A0A942EA96"/>
<evidence type="ECO:0000256" key="1">
    <source>
        <dbReference type="ARBA" id="ARBA00004651"/>
    </source>
</evidence>
<feature type="region of interest" description="Disordered" evidence="6">
    <location>
        <begin position="823"/>
        <end position="853"/>
    </location>
</feature>
<keyword evidence="11" id="KW-1185">Reference proteome</keyword>
<feature type="transmembrane region" description="Helical" evidence="7">
    <location>
        <begin position="520"/>
        <end position="542"/>
    </location>
</feature>
<dbReference type="InterPro" id="IPR025405">
    <property type="entry name" value="DUF4131"/>
</dbReference>
<dbReference type="RefSeq" id="WP_188256904.1">
    <property type="nucleotide sequence ID" value="NZ_JABVCF010000013.1"/>
</dbReference>
<comment type="subcellular location">
    <subcellularLocation>
        <location evidence="1">Cell membrane</location>
        <topology evidence="1">Multi-pass membrane protein</topology>
    </subcellularLocation>
</comment>
<dbReference type="Pfam" id="PF13567">
    <property type="entry name" value="DUF4131"/>
    <property type="match status" value="1"/>
</dbReference>
<sequence length="853" mass="89721">MGTASFAAAGGEMAGTSSRESDERLLLGRGERAEVGVPSTDPTPGHGWREWLKHSWRARPRGPALGIVVRHAKHAFYQAVVLEVERGTPFLLSPVLLAIGAFTYFRLSFEPDLLVTIAVAAAVGAAALLTPRGRLPHYTAVATLLVVLGVLLGKVEALRAGTAMLGGEVTTRITGRVIGIDAFSEKRVRLTLDVLTTERPKLRYAPGRVRVTGRSVPTDVHAGDVVSGLVRLRPPPGPVRPDSYDFSFESYFDGIGASGFFLSRPERMTSSSAGILGRLSYFIENARNAIAARIRDRIGGAQGEIAAALMVGVRAGIPEEISESLRRTGLYHIISISGLHMALVAGAVIGSMRALLALFPGFASRWPVRKVAAVAGLAAIAFYLLISGGEVAAQRSFIMLAIMLTAVLFDRAALTMRNLALSALVVLALTPHEVVGPSFQMSFAATAALVAAYAFWNERRSKSAGRTPKRIGFAGRISRRAAMLIAGLVLTSLIAGLATAPYGVYHFQRVAPLSLAANLFAMPIVSAVVVPAGVAAAIFMPFGIEGPCLDLMGFGISAMLGVATWFSERSPIDVVGMISGLSVILFTLSLTAVAIATTWLRLVSVPLALAGLFTLDATPVPDVLVSEDAKLIGLVTQEGVLAVNLPRPNAFTVQNWQRALRADSVVKPRRLDAALLAGRTGVGDEVAKADAAIHDTADVPGLAAIEVGFSCAGTVCAARHPAGSNVVFTSDAEEGRRACSYAGIIVLTDATTPLHCAEHSVLVITARELARKGSAAVYLGRANPANGSAASDAGPLRPHVEYAVSTSSRPWHAHRVFSREARGLTPRPPKARTNVAAARRIGASSQSATETSP</sequence>
<dbReference type="InterPro" id="IPR052159">
    <property type="entry name" value="Competence_DNA_uptake"/>
</dbReference>
<dbReference type="InterPro" id="IPR004477">
    <property type="entry name" value="ComEC_N"/>
</dbReference>
<dbReference type="NCBIfam" id="TIGR00360">
    <property type="entry name" value="ComEC_N-term"/>
    <property type="match status" value="1"/>
</dbReference>
<evidence type="ECO:0000259" key="8">
    <source>
        <dbReference type="Pfam" id="PF03772"/>
    </source>
</evidence>
<keyword evidence="2" id="KW-1003">Cell membrane</keyword>
<name>A0A942EA96_9HYPH</name>
<evidence type="ECO:0000256" key="6">
    <source>
        <dbReference type="SAM" id="MobiDB-lite"/>
    </source>
</evidence>
<evidence type="ECO:0000313" key="10">
    <source>
        <dbReference type="EMBL" id="MBS3651342.1"/>
    </source>
</evidence>
<organism evidence="10 11">
    <name type="scientific">Pseudaminobacter soli</name>
    <name type="common">ex Zhang et al. 2022</name>
    <dbReference type="NCBI Taxonomy" id="2831468"/>
    <lineage>
        <taxon>Bacteria</taxon>
        <taxon>Pseudomonadati</taxon>
        <taxon>Pseudomonadota</taxon>
        <taxon>Alphaproteobacteria</taxon>
        <taxon>Hyphomicrobiales</taxon>
        <taxon>Phyllobacteriaceae</taxon>
        <taxon>Pseudaminobacter</taxon>
    </lineage>
</organism>
<feature type="transmembrane region" description="Helical" evidence="7">
    <location>
        <begin position="112"/>
        <end position="129"/>
    </location>
</feature>
<evidence type="ECO:0000256" key="3">
    <source>
        <dbReference type="ARBA" id="ARBA00022692"/>
    </source>
</evidence>